<organism evidence="5 6">
    <name type="scientific">Streptomyces olivochromogenes</name>
    <dbReference type="NCBI Taxonomy" id="1963"/>
    <lineage>
        <taxon>Bacteria</taxon>
        <taxon>Bacillati</taxon>
        <taxon>Actinomycetota</taxon>
        <taxon>Actinomycetes</taxon>
        <taxon>Kitasatosporales</taxon>
        <taxon>Streptomycetaceae</taxon>
        <taxon>Streptomyces</taxon>
    </lineage>
</organism>
<dbReference type="PANTHER" id="PTHR16305">
    <property type="entry name" value="TESTICULAR SOLUBLE ADENYLYL CYCLASE"/>
    <property type="match status" value="1"/>
</dbReference>
<feature type="region of interest" description="Disordered" evidence="3">
    <location>
        <begin position="828"/>
        <end position="848"/>
    </location>
</feature>
<dbReference type="SMART" id="SM00421">
    <property type="entry name" value="HTH_LUXR"/>
    <property type="match status" value="1"/>
</dbReference>
<dbReference type="GO" id="GO:0006355">
    <property type="term" value="P:regulation of DNA-templated transcription"/>
    <property type="evidence" value="ECO:0007669"/>
    <property type="project" value="InterPro"/>
</dbReference>
<dbReference type="Pfam" id="PF13191">
    <property type="entry name" value="AAA_16"/>
    <property type="match status" value="1"/>
</dbReference>
<dbReference type="SUPFAM" id="SSF52540">
    <property type="entry name" value="P-loop containing nucleoside triphosphate hydrolases"/>
    <property type="match status" value="1"/>
</dbReference>
<evidence type="ECO:0000313" key="6">
    <source>
        <dbReference type="Proteomes" id="UP000217446"/>
    </source>
</evidence>
<reference evidence="6" key="1">
    <citation type="submission" date="2017-05" db="EMBL/GenBank/DDBJ databases">
        <title>Streptomyces olivochromogenes NBRC 3561 whole genome shotgun sequence.</title>
        <authorList>
            <person name="Dohra H."/>
            <person name="Kodani S."/>
        </authorList>
    </citation>
    <scope>NUCLEOTIDE SEQUENCE [LARGE SCALE GENOMIC DNA]</scope>
    <source>
        <strain evidence="6">NBRC 3561</strain>
    </source>
</reference>
<dbReference type="SUPFAM" id="SSF48452">
    <property type="entry name" value="TPR-like"/>
    <property type="match status" value="1"/>
</dbReference>
<dbReference type="InterPro" id="IPR041664">
    <property type="entry name" value="AAA_16"/>
</dbReference>
<evidence type="ECO:0000256" key="2">
    <source>
        <dbReference type="ARBA" id="ARBA00022840"/>
    </source>
</evidence>
<dbReference type="InterPro" id="IPR011990">
    <property type="entry name" value="TPR-like_helical_dom_sf"/>
</dbReference>
<dbReference type="GO" id="GO:0004016">
    <property type="term" value="F:adenylate cyclase activity"/>
    <property type="evidence" value="ECO:0007669"/>
    <property type="project" value="TreeGrafter"/>
</dbReference>
<proteinExistence type="predicted"/>
<dbReference type="GO" id="GO:0003677">
    <property type="term" value="F:DNA binding"/>
    <property type="evidence" value="ECO:0007669"/>
    <property type="project" value="InterPro"/>
</dbReference>
<dbReference type="Gene3D" id="1.10.10.10">
    <property type="entry name" value="Winged helix-like DNA-binding domain superfamily/Winged helix DNA-binding domain"/>
    <property type="match status" value="1"/>
</dbReference>
<dbReference type="STRING" id="1963.AQJ27_15670"/>
<dbReference type="Pfam" id="PF00196">
    <property type="entry name" value="GerE"/>
    <property type="match status" value="1"/>
</dbReference>
<dbReference type="AlphaFoldDB" id="A0A250VA23"/>
<dbReference type="PRINTS" id="PR00038">
    <property type="entry name" value="HTHLUXR"/>
</dbReference>
<dbReference type="GO" id="GO:0005737">
    <property type="term" value="C:cytoplasm"/>
    <property type="evidence" value="ECO:0007669"/>
    <property type="project" value="TreeGrafter"/>
</dbReference>
<dbReference type="Gene3D" id="1.25.40.10">
    <property type="entry name" value="Tetratricopeptide repeat domain"/>
    <property type="match status" value="1"/>
</dbReference>
<sequence length="905" mass="97601">MMLGCRRGERTVQGRAEERRHIERMLANSGSGASSSLLLHGEAGIGKTTLLEHAAAHADGMRVLRVEGIESEMELAFGGLHQLLLPVLDLLDRLPGPQAGALRAVFGLSDEPVRDRLTLGLATLSLLSEAATDDPLLCLVDDLQWLDRPSGDALTFAARRLRDEGIVMLFAARGTAPESGSKALPRVHVTGIDRRSAVALLPGLAPPVAEHILDQAQGNPLALRELAAALTPAQRAGQLGPLAPAEARPELPHQLQDAFAQQIRRLPDATQRTLTVAAADDTGDLPTVLAAAGRLDGEVRDLEPAERAGLVFVSAQKLRFRHPLIRFAAYQQAPLAWRIAAHRALAADLEGAQHAHRRAWHLAAATTGPDEEVAAELERVAEWAGSRQAMASASAAYERAARLTADPHRHARRLITAAQKASEAGQDERCRALADQVPLPLRDPGMAADFARARSVVELGYGSPRRAARILADCANTISADRPDKLAPLLTDAIHAAFCAGDAPLMVEIGVRTPHLPILAVPVHLLAGDLPGARRALDTLVRAGRLADVGLMDQLVTAIHCHLMADHATAHELAVAAVAHCREQGIGGWLPTTLHLRAQVELALGRLDDAHAHATEALRLADGYDLDHRAAHLRALLAVLAAVQGEEAQTRKMAEQALEYTRPREVGRGVAEALWALGLLDLALGRAQDALRHLEAARQAAGHPFLARHLLPDLIEAAVRAGHPEGARAPADQLMTWAADLGQLHFTAQAHRCAALTSPDTQAEQHYLAALDLHTDGNDFDRARTQLLYGEWLRRSRRKIDARDQLRTALKIFDQLNARPWAHRARTELQAAGETHDPSDATDSPLTRLSAQEREVVRLAATGATNREIATQLFLSPRTVGHHLYRAFPKLGISSRTELADLLTP</sequence>
<dbReference type="GO" id="GO:0005524">
    <property type="term" value="F:ATP binding"/>
    <property type="evidence" value="ECO:0007669"/>
    <property type="project" value="UniProtKB-KW"/>
</dbReference>
<dbReference type="PANTHER" id="PTHR16305:SF35">
    <property type="entry name" value="TRANSCRIPTIONAL ACTIVATOR DOMAIN"/>
    <property type="match status" value="1"/>
</dbReference>
<keyword evidence="6" id="KW-1185">Reference proteome</keyword>
<feature type="domain" description="HTH luxR-type" evidence="4">
    <location>
        <begin position="842"/>
        <end position="905"/>
    </location>
</feature>
<protein>
    <submittedName>
        <fullName evidence="5">Transcriptional regulator</fullName>
    </submittedName>
</protein>
<comment type="caution">
    <text evidence="5">The sequence shown here is derived from an EMBL/GenBank/DDBJ whole genome shotgun (WGS) entry which is preliminary data.</text>
</comment>
<dbReference type="PROSITE" id="PS00622">
    <property type="entry name" value="HTH_LUXR_1"/>
    <property type="match status" value="1"/>
</dbReference>
<name>A0A250VA23_STROL</name>
<dbReference type="InterPro" id="IPR000792">
    <property type="entry name" value="Tscrpt_reg_LuxR_C"/>
</dbReference>
<dbReference type="RefSeq" id="WP_159064359.1">
    <property type="nucleotide sequence ID" value="NZ_BDQI01000004.1"/>
</dbReference>
<dbReference type="SUPFAM" id="SSF46894">
    <property type="entry name" value="C-terminal effector domain of the bipartite response regulators"/>
    <property type="match status" value="1"/>
</dbReference>
<dbReference type="CDD" id="cd06170">
    <property type="entry name" value="LuxR_C_like"/>
    <property type="match status" value="1"/>
</dbReference>
<dbReference type="InterPro" id="IPR016032">
    <property type="entry name" value="Sig_transdc_resp-reg_C-effctor"/>
</dbReference>
<dbReference type="Gene3D" id="3.40.50.300">
    <property type="entry name" value="P-loop containing nucleotide triphosphate hydrolases"/>
    <property type="match status" value="1"/>
</dbReference>
<keyword evidence="2" id="KW-0067">ATP-binding</keyword>
<dbReference type="PROSITE" id="PS50043">
    <property type="entry name" value="HTH_LUXR_2"/>
    <property type="match status" value="1"/>
</dbReference>
<keyword evidence="1" id="KW-0547">Nucleotide-binding</keyword>
<evidence type="ECO:0000259" key="4">
    <source>
        <dbReference type="PROSITE" id="PS50043"/>
    </source>
</evidence>
<evidence type="ECO:0000256" key="1">
    <source>
        <dbReference type="ARBA" id="ARBA00022741"/>
    </source>
</evidence>
<gene>
    <name evidence="5" type="ORF">SO3561_02536</name>
</gene>
<dbReference type="InterPro" id="IPR027417">
    <property type="entry name" value="P-loop_NTPase"/>
</dbReference>
<evidence type="ECO:0000313" key="5">
    <source>
        <dbReference type="EMBL" id="GAX51037.1"/>
    </source>
</evidence>
<dbReference type="EMBL" id="BDQI01000004">
    <property type="protein sequence ID" value="GAX51037.1"/>
    <property type="molecule type" value="Genomic_DNA"/>
</dbReference>
<dbReference type="Proteomes" id="UP000217446">
    <property type="component" value="Unassembled WGS sequence"/>
</dbReference>
<accession>A0A250VA23</accession>
<evidence type="ECO:0000256" key="3">
    <source>
        <dbReference type="SAM" id="MobiDB-lite"/>
    </source>
</evidence>
<dbReference type="InterPro" id="IPR036388">
    <property type="entry name" value="WH-like_DNA-bd_sf"/>
</dbReference>